<dbReference type="GO" id="GO:0004124">
    <property type="term" value="F:cysteine synthase activity"/>
    <property type="evidence" value="ECO:0007669"/>
    <property type="project" value="UniProtKB-EC"/>
</dbReference>
<dbReference type="InterPro" id="IPR050214">
    <property type="entry name" value="Cys_Synth/Cystath_Beta-Synth"/>
</dbReference>
<reference evidence="12 13" key="1">
    <citation type="submission" date="2018-06" db="EMBL/GenBank/DDBJ databases">
        <authorList>
            <consortium name="Pathogen Informatics"/>
            <person name="Doyle S."/>
        </authorList>
    </citation>
    <scope>NUCLEOTIDE SEQUENCE [LARGE SCALE GENOMIC DNA]</scope>
    <source>
        <strain evidence="12 13">NCTC12961</strain>
    </source>
</reference>
<accession>A0A2X4UTR1</accession>
<dbReference type="AlphaFoldDB" id="A0A2X4UTR1"/>
<dbReference type="Gene3D" id="3.40.50.1100">
    <property type="match status" value="2"/>
</dbReference>
<organism evidence="12 13">
    <name type="scientific">Serratia plymuthica</name>
    <dbReference type="NCBI Taxonomy" id="82996"/>
    <lineage>
        <taxon>Bacteria</taxon>
        <taxon>Pseudomonadati</taxon>
        <taxon>Pseudomonadota</taxon>
        <taxon>Gammaproteobacteria</taxon>
        <taxon>Enterobacterales</taxon>
        <taxon>Yersiniaceae</taxon>
        <taxon>Serratia</taxon>
    </lineage>
</organism>
<evidence type="ECO:0000256" key="5">
    <source>
        <dbReference type="ARBA" id="ARBA00022898"/>
    </source>
</evidence>
<keyword evidence="5" id="KW-0663">Pyridoxal phosphate</keyword>
<evidence type="ECO:0000313" key="12">
    <source>
        <dbReference type="EMBL" id="SQI42233.1"/>
    </source>
</evidence>
<keyword evidence="10" id="KW-0812">Transmembrane</keyword>
<dbReference type="Proteomes" id="UP000248897">
    <property type="component" value="Chromosome 1"/>
</dbReference>
<evidence type="ECO:0000256" key="9">
    <source>
        <dbReference type="ARBA" id="ARBA00079153"/>
    </source>
</evidence>
<evidence type="ECO:0000256" key="4">
    <source>
        <dbReference type="ARBA" id="ARBA00012681"/>
    </source>
</evidence>
<dbReference type="SUPFAM" id="SSF53686">
    <property type="entry name" value="Tryptophan synthase beta subunit-like PLP-dependent enzymes"/>
    <property type="match status" value="1"/>
</dbReference>
<evidence type="ECO:0000313" key="13">
    <source>
        <dbReference type="Proteomes" id="UP000248897"/>
    </source>
</evidence>
<evidence type="ECO:0000256" key="8">
    <source>
        <dbReference type="ARBA" id="ARBA00078257"/>
    </source>
</evidence>
<evidence type="ECO:0000256" key="10">
    <source>
        <dbReference type="SAM" id="Phobius"/>
    </source>
</evidence>
<proteinExistence type="inferred from homology"/>
<comment type="similarity">
    <text evidence="3">Belongs to the cysteine synthase/cystathionine beta-synthase family.</text>
</comment>
<comment type="pathway">
    <text evidence="2">Amino-acid biosynthesis; L-cysteine biosynthesis; L-cysteine from L-serine: step 2/2.</text>
</comment>
<protein>
    <recommendedName>
        <fullName evidence="7">Cysteine synthase B</fullName>
        <ecNumber evidence="4">2.5.1.47</ecNumber>
    </recommendedName>
    <alternativeName>
        <fullName evidence="8">O-acetylserine (thiol)-lyase B</fullName>
    </alternativeName>
    <alternativeName>
        <fullName evidence="9">O-acetylserine sulfhydrylase B</fullName>
    </alternativeName>
</protein>
<dbReference type="PROSITE" id="PS00901">
    <property type="entry name" value="CYS_SYNTHASE"/>
    <property type="match status" value="1"/>
</dbReference>
<evidence type="ECO:0000259" key="11">
    <source>
        <dbReference type="Pfam" id="PF00291"/>
    </source>
</evidence>
<dbReference type="GO" id="GO:0006535">
    <property type="term" value="P:cysteine biosynthetic process from serine"/>
    <property type="evidence" value="ECO:0007669"/>
    <property type="project" value="InterPro"/>
</dbReference>
<feature type="domain" description="Tryptophan synthase beta chain-like PALP" evidence="11">
    <location>
        <begin position="14"/>
        <end position="303"/>
    </location>
</feature>
<evidence type="ECO:0000256" key="3">
    <source>
        <dbReference type="ARBA" id="ARBA00007103"/>
    </source>
</evidence>
<dbReference type="FunFam" id="3.40.50.1100:FF:000003">
    <property type="entry name" value="Cystathionine beta-synthase"/>
    <property type="match status" value="1"/>
</dbReference>
<comment type="cofactor">
    <cofactor evidence="1">
        <name>pyridoxal 5'-phosphate</name>
        <dbReference type="ChEBI" id="CHEBI:597326"/>
    </cofactor>
</comment>
<dbReference type="InterPro" id="IPR001926">
    <property type="entry name" value="TrpB-like_PALP"/>
</dbReference>
<evidence type="ECO:0000256" key="1">
    <source>
        <dbReference type="ARBA" id="ARBA00001933"/>
    </source>
</evidence>
<gene>
    <name evidence="12" type="primary">cysK_1</name>
    <name evidence="12" type="ORF">NCTC12961_03554</name>
</gene>
<keyword evidence="10" id="KW-1133">Transmembrane helix</keyword>
<dbReference type="InterPro" id="IPR001216">
    <property type="entry name" value="P-phosphate_BS"/>
</dbReference>
<feature type="transmembrane region" description="Helical" evidence="10">
    <location>
        <begin position="317"/>
        <end position="337"/>
    </location>
</feature>
<dbReference type="InterPro" id="IPR036052">
    <property type="entry name" value="TrpB-like_PALP_sf"/>
</dbReference>
<evidence type="ECO:0000256" key="7">
    <source>
        <dbReference type="ARBA" id="ARBA00072081"/>
    </source>
</evidence>
<dbReference type="CDD" id="cd01561">
    <property type="entry name" value="CBS_like"/>
    <property type="match status" value="1"/>
</dbReference>
<name>A0A2X4UTR1_SERPL</name>
<evidence type="ECO:0000256" key="6">
    <source>
        <dbReference type="ARBA" id="ARBA00047931"/>
    </source>
</evidence>
<sequence length="343" mass="37968">MSITTKVKGNSLLSLIGNTPVVNILQDKYPLADVKVKLESYNPGGSIKDRVAQKIIEDAEINGLIKPGFELVEATSGNTGLGLAWIGRLKGYRVTIITHDRVSKEKTSLLKHYGANVIIMPSDAPADSDDNYVNVARRYANEKERFFCDQFFNNSNSLAHYQTTAPELWIQGGRDTDIIICGVGSGGTLMGISRYFREKGSKVRFIVADPQGSIYKSYFSGQEYLSGEWKIEGIGSNFIPGILDAGSADEVYSVSDDEAFFTCELVRKDYSIDVGLSSGAIISTAINILKNESGKRIMCIAPDSGERYLFKTAWVKIWILKILFAVLTIKLGLRFIFMTRKSY</sequence>
<dbReference type="PANTHER" id="PTHR10314">
    <property type="entry name" value="CYSTATHIONINE BETA-SYNTHASE"/>
    <property type="match status" value="1"/>
</dbReference>
<comment type="catalytic activity">
    <reaction evidence="6">
        <text>O-acetyl-L-serine + hydrogen sulfide = L-cysteine + acetate</text>
        <dbReference type="Rhea" id="RHEA:14829"/>
        <dbReference type="ChEBI" id="CHEBI:29919"/>
        <dbReference type="ChEBI" id="CHEBI:30089"/>
        <dbReference type="ChEBI" id="CHEBI:35235"/>
        <dbReference type="ChEBI" id="CHEBI:58340"/>
        <dbReference type="EC" id="2.5.1.47"/>
    </reaction>
</comment>
<dbReference type="EC" id="2.5.1.47" evidence="4"/>
<dbReference type="EMBL" id="LS483469">
    <property type="protein sequence ID" value="SQI42233.1"/>
    <property type="molecule type" value="Genomic_DNA"/>
</dbReference>
<keyword evidence="12" id="KW-0808">Transferase</keyword>
<dbReference type="Pfam" id="PF00291">
    <property type="entry name" value="PALP"/>
    <property type="match status" value="1"/>
</dbReference>
<keyword evidence="10" id="KW-0472">Membrane</keyword>
<evidence type="ECO:0000256" key="2">
    <source>
        <dbReference type="ARBA" id="ARBA00004962"/>
    </source>
</evidence>